<evidence type="ECO:0000256" key="2">
    <source>
        <dbReference type="ARBA" id="ARBA00022490"/>
    </source>
</evidence>
<dbReference type="GO" id="GO:0005737">
    <property type="term" value="C:cytoplasm"/>
    <property type="evidence" value="ECO:0007669"/>
    <property type="project" value="UniProtKB-SubCell"/>
</dbReference>
<evidence type="ECO:0000313" key="6">
    <source>
        <dbReference type="Proteomes" id="UP000664859"/>
    </source>
</evidence>
<sequence>MDSLLNFGMSKVDGAAEAAGFSPWGQSAAYSVKNAATGMYLAAHKDGELVAEDNDLQHHDLVWRIFEHPNGSVALQSCHGTWLQAHGNSPNSTATEPAAAAHWKLGRSGHGGHTLQSHNHQFLSAVPPVEGEQNHGCKSMQPSDLVLVIVPPSLYQCAPSSFPSDIPSTVLVQQICTTPTASG</sequence>
<organism evidence="5 6">
    <name type="scientific">Tribonema minus</name>
    <dbReference type="NCBI Taxonomy" id="303371"/>
    <lineage>
        <taxon>Eukaryota</taxon>
        <taxon>Sar</taxon>
        <taxon>Stramenopiles</taxon>
        <taxon>Ochrophyta</taxon>
        <taxon>PX clade</taxon>
        <taxon>Xanthophyceae</taxon>
        <taxon>Tribonematales</taxon>
        <taxon>Tribonemataceae</taxon>
        <taxon>Tribonema</taxon>
    </lineage>
</organism>
<dbReference type="GO" id="GO:0030674">
    <property type="term" value="F:protein-macromolecule adaptor activity"/>
    <property type="evidence" value="ECO:0007669"/>
    <property type="project" value="InterPro"/>
</dbReference>
<dbReference type="EMBL" id="JAFCMP010000146">
    <property type="protein sequence ID" value="KAG5184880.1"/>
    <property type="molecule type" value="Genomic_DNA"/>
</dbReference>
<name>A0A835Z4H9_9STRA</name>
<evidence type="ECO:0000259" key="4">
    <source>
        <dbReference type="Pfam" id="PF06268"/>
    </source>
</evidence>
<dbReference type="Proteomes" id="UP000664859">
    <property type="component" value="Unassembled WGS sequence"/>
</dbReference>
<protein>
    <recommendedName>
        <fullName evidence="4">Fascin-like domain-containing protein</fullName>
    </recommendedName>
</protein>
<keyword evidence="3" id="KW-0009">Actin-binding</keyword>
<proteinExistence type="predicted"/>
<comment type="caution">
    <text evidence="5">The sequence shown here is derived from an EMBL/GenBank/DDBJ whole genome shotgun (WGS) entry which is preliminary data.</text>
</comment>
<reference evidence="5" key="1">
    <citation type="submission" date="2021-02" db="EMBL/GenBank/DDBJ databases">
        <title>First Annotated Genome of the Yellow-green Alga Tribonema minus.</title>
        <authorList>
            <person name="Mahan K.M."/>
        </authorList>
    </citation>
    <scope>NUCLEOTIDE SEQUENCE</scope>
    <source>
        <strain evidence="5">UTEX B ZZ1240</strain>
    </source>
</reference>
<evidence type="ECO:0000313" key="5">
    <source>
        <dbReference type="EMBL" id="KAG5184880.1"/>
    </source>
</evidence>
<keyword evidence="2" id="KW-0963">Cytoplasm</keyword>
<keyword evidence="6" id="KW-1185">Reference proteome</keyword>
<dbReference type="InterPro" id="IPR022768">
    <property type="entry name" value="Fascin-like_dom"/>
</dbReference>
<dbReference type="Gene3D" id="2.80.10.50">
    <property type="match status" value="1"/>
</dbReference>
<gene>
    <name evidence="5" type="ORF">JKP88DRAFT_262723</name>
</gene>
<evidence type="ECO:0000256" key="1">
    <source>
        <dbReference type="ARBA" id="ARBA00004496"/>
    </source>
</evidence>
<dbReference type="SUPFAM" id="SSF50405">
    <property type="entry name" value="Actin-crosslinking proteins"/>
    <property type="match status" value="1"/>
</dbReference>
<dbReference type="InterPro" id="IPR008999">
    <property type="entry name" value="Actin-crosslinking"/>
</dbReference>
<feature type="domain" description="Fascin-like" evidence="4">
    <location>
        <begin position="29"/>
        <end position="105"/>
    </location>
</feature>
<dbReference type="CDD" id="cd00257">
    <property type="entry name" value="beta-trefoil_FSCN-like"/>
    <property type="match status" value="1"/>
</dbReference>
<dbReference type="GO" id="GO:0051015">
    <property type="term" value="F:actin filament binding"/>
    <property type="evidence" value="ECO:0007669"/>
    <property type="project" value="InterPro"/>
</dbReference>
<dbReference type="AlphaFoldDB" id="A0A835Z4H9"/>
<dbReference type="Pfam" id="PF06268">
    <property type="entry name" value="Fascin"/>
    <property type="match status" value="1"/>
</dbReference>
<accession>A0A835Z4H9</accession>
<dbReference type="OrthoDB" id="9981786at2759"/>
<evidence type="ECO:0000256" key="3">
    <source>
        <dbReference type="ARBA" id="ARBA00023203"/>
    </source>
</evidence>
<comment type="subcellular location">
    <subcellularLocation>
        <location evidence="1">Cytoplasm</location>
    </subcellularLocation>
</comment>